<evidence type="ECO:0000313" key="4">
    <source>
        <dbReference type="Proteomes" id="UP000288363"/>
    </source>
</evidence>
<feature type="compositionally biased region" description="Pro residues" evidence="1">
    <location>
        <begin position="91"/>
        <end position="123"/>
    </location>
</feature>
<dbReference type="PROSITE" id="PS51257">
    <property type="entry name" value="PROKAR_LIPOPROTEIN"/>
    <property type="match status" value="1"/>
</dbReference>
<organism evidence="3 4">
    <name type="scientific">Mycobacterium phage DrLupo</name>
    <dbReference type="NCBI Taxonomy" id="2499037"/>
    <lineage>
        <taxon>Viruses</taxon>
        <taxon>Duplodnaviria</taxon>
        <taxon>Heunggongvirae</taxon>
        <taxon>Uroviricota</taxon>
        <taxon>Caudoviricetes</taxon>
        <taxon>Barnyardvirus</taxon>
        <taxon>Barnyardvirus drlupo</taxon>
    </lineage>
</organism>
<keyword evidence="2" id="KW-0812">Transmembrane</keyword>
<keyword evidence="2" id="KW-1133">Transmembrane helix</keyword>
<accession>A0A3S9UQR5</accession>
<name>A0A3S9UQR5_9CAUD</name>
<keyword evidence="4" id="KW-1185">Reference proteome</keyword>
<gene>
    <name evidence="3" type="primary">84</name>
    <name evidence="3" type="ORF">SEA_DRLUPO_84</name>
</gene>
<keyword evidence="2" id="KW-0472">Membrane</keyword>
<evidence type="ECO:0000256" key="2">
    <source>
        <dbReference type="SAM" id="Phobius"/>
    </source>
</evidence>
<evidence type="ECO:0000313" key="3">
    <source>
        <dbReference type="EMBL" id="AZS12620.1"/>
    </source>
</evidence>
<feature type="region of interest" description="Disordered" evidence="1">
    <location>
        <begin position="38"/>
        <end position="133"/>
    </location>
</feature>
<reference evidence="3 4" key="1">
    <citation type="submission" date="2018-12" db="EMBL/GenBank/DDBJ databases">
        <authorList>
            <person name="Almail A."/>
            <person name="Dorhout K.E."/>
            <person name="Johnson J."/>
            <person name="Jorgensen H.J."/>
            <person name="Tolsma S."/>
            <person name="Garlena R.A."/>
            <person name="Russell D.A."/>
            <person name="Pope W.H."/>
            <person name="Jacobs-Sera D."/>
            <person name="Hatfull G.F."/>
        </authorList>
    </citation>
    <scope>NUCLEOTIDE SEQUENCE [LARGE SCALE GENOMIC DNA]</scope>
</reference>
<protein>
    <submittedName>
        <fullName evidence="3">Uncharacterized protein</fullName>
    </submittedName>
</protein>
<dbReference type="EMBL" id="MK279909">
    <property type="protein sequence ID" value="AZS12620.1"/>
    <property type="molecule type" value="Genomic_DNA"/>
</dbReference>
<dbReference type="RefSeq" id="YP_009842782.1">
    <property type="nucleotide sequence ID" value="NC_048743.1"/>
</dbReference>
<dbReference type="GeneID" id="55613043"/>
<sequence length="146" mass="15230">MKIESISSYGIAAGIVVACAATVLWWTPASTNVETPDFEQSNNFFPDAPANVVIPPRNLPQTPLQPSPAPPGGSPIPSAEGNMPPRQQPNTRPPGQLPGLNSPPSPLPVPSGPPITPPPPPLPEPDRNPCPIGLRLDPLLGICIKL</sequence>
<dbReference type="Proteomes" id="UP000288363">
    <property type="component" value="Segment"/>
</dbReference>
<evidence type="ECO:0000256" key="1">
    <source>
        <dbReference type="SAM" id="MobiDB-lite"/>
    </source>
</evidence>
<feature type="transmembrane region" description="Helical" evidence="2">
    <location>
        <begin position="7"/>
        <end position="26"/>
    </location>
</feature>
<dbReference type="KEGG" id="vg:55613043"/>
<feature type="compositionally biased region" description="Pro residues" evidence="1">
    <location>
        <begin position="63"/>
        <end position="74"/>
    </location>
</feature>
<proteinExistence type="predicted"/>